<dbReference type="AlphaFoldDB" id="A0A1I3DSI6"/>
<dbReference type="PROSITE" id="PS51192">
    <property type="entry name" value="HELICASE_ATP_BIND_1"/>
    <property type="match status" value="1"/>
</dbReference>
<keyword evidence="2" id="KW-0347">Helicase</keyword>
<dbReference type="InterPro" id="IPR049730">
    <property type="entry name" value="SNF2/RAD54-like_C"/>
</dbReference>
<name>A0A1I3DSI6_9PSED</name>
<keyword evidence="8" id="KW-1185">Reference proteome</keyword>
<evidence type="ECO:0000256" key="2">
    <source>
        <dbReference type="ARBA" id="ARBA00022806"/>
    </source>
</evidence>
<accession>A0A1I3DSI6</accession>
<dbReference type="Gene3D" id="3.40.50.300">
    <property type="entry name" value="P-loop containing nucleotide triphosphate hydrolases"/>
    <property type="match status" value="1"/>
</dbReference>
<feature type="domain" description="Helicase ATP-binding" evidence="5">
    <location>
        <begin position="451"/>
        <end position="611"/>
    </location>
</feature>
<feature type="domain" description="SWIM-type" evidence="4">
    <location>
        <begin position="84"/>
        <end position="122"/>
    </location>
</feature>
<dbReference type="CDD" id="cd18012">
    <property type="entry name" value="DEXQc_arch_SWI2_SNF2"/>
    <property type="match status" value="1"/>
</dbReference>
<keyword evidence="1" id="KW-0378">Hydrolase</keyword>
<sequence>MLAVQESSAALEKAAHVTIRLCTQLVLLMAIDILHVRLDDWRAEFGVGDLQRGQGYAAQGRSRLLSLKDSTLLASCRGSGSQTYQQRISLNHYGQGWSVSGKCSCPVGFNCKHVASALLTLQSQQEQGVDLSPLIISSPEAREERLEGLQPSPVLSLGSLVRVHFDARKGRMQEQTQHRAALAFDYQGHLASGKHGKDLLIKQNPGLSLRIVRDLDAEAQLRKRLQQAGMQVSLRQSEALPESAGEAYEQGNDAAWLLFVREQLPQLREEGWQIRMQPDFQFNLAQVDDWYAEVEEDPEQTWFDLELGIEVEGQRISLLPILLQAIRHKPWLLNGEALNKRDDDEVLLVSLPNNHKRAALPLSRLKPLLATLGELFVREPGESNQRLRLSRLDAARLNHLQEGPALSWQGGSQVRDFAERLQRLDSSTLQPPPGLQAELRTYQLQGLAWMQGLAELGVSGLLADDMGLGKTLQTLGHILCEHQAGRLQQPALIVMPTSLIPNWQDEAARFTPQLKVLALYGPKRRALFKQIAEHQIILTTYALLPRDLKALSAYSYRLLILDEAQNIKNPRSKAAIAAGQLQAGQRLCLTGTPLENHLGELWSLFNFLMPGWLGDSKSFTRDYRTPIEKNANELRLAHLTGRIKPFILRRTKEQVASELPPKTEITHYVELSAAQRDRYETLRLAMDKKVRDEIARQGLARSQIVILEALLRLRQACCDLRLLGDEGDSNLTSADSGKLSGLLDMLEELFAEGRRVLLFSQFTSMLALIEAELKTRGIAYAKLTGSTQDRRTPVQQFQAGELPIFLISLKAGGAGLNLTAADTVIHFDPWWNPAAEAQASDRAYRIGQDKPVFVYKLIARGSVEEKIQQLQQAKASLARGVLESGSQSQLKLSEDDLQALFAPLSP</sequence>
<dbReference type="Proteomes" id="UP000243606">
    <property type="component" value="Unassembled WGS sequence"/>
</dbReference>
<dbReference type="GO" id="GO:0004386">
    <property type="term" value="F:helicase activity"/>
    <property type="evidence" value="ECO:0007669"/>
    <property type="project" value="UniProtKB-KW"/>
</dbReference>
<dbReference type="SMART" id="SM00487">
    <property type="entry name" value="DEXDc"/>
    <property type="match status" value="1"/>
</dbReference>
<dbReference type="InterPro" id="IPR001650">
    <property type="entry name" value="Helicase_C-like"/>
</dbReference>
<organism evidence="7 8">
    <name type="scientific">Pseudomonas guineae</name>
    <dbReference type="NCBI Taxonomy" id="425504"/>
    <lineage>
        <taxon>Bacteria</taxon>
        <taxon>Pseudomonadati</taxon>
        <taxon>Pseudomonadota</taxon>
        <taxon>Gammaproteobacteria</taxon>
        <taxon>Pseudomonadales</taxon>
        <taxon>Pseudomonadaceae</taxon>
        <taxon>Pseudomonas</taxon>
    </lineage>
</organism>
<keyword evidence="3" id="KW-0863">Zinc-finger</keyword>
<feature type="domain" description="Helicase C-terminal" evidence="6">
    <location>
        <begin position="741"/>
        <end position="898"/>
    </location>
</feature>
<dbReference type="PROSITE" id="PS51194">
    <property type="entry name" value="HELICASE_CTER"/>
    <property type="match status" value="1"/>
</dbReference>
<dbReference type="GO" id="GO:0016787">
    <property type="term" value="F:hydrolase activity"/>
    <property type="evidence" value="ECO:0007669"/>
    <property type="project" value="UniProtKB-KW"/>
</dbReference>
<dbReference type="SMART" id="SM00490">
    <property type="entry name" value="HELICc"/>
    <property type="match status" value="1"/>
</dbReference>
<dbReference type="STRING" id="425504.SAMN05216206_0672"/>
<dbReference type="PROSITE" id="PS50966">
    <property type="entry name" value="ZF_SWIM"/>
    <property type="match status" value="1"/>
</dbReference>
<keyword evidence="2" id="KW-0067">ATP-binding</keyword>
<evidence type="ECO:0000259" key="6">
    <source>
        <dbReference type="PROSITE" id="PS51194"/>
    </source>
</evidence>
<gene>
    <name evidence="7" type="ORF">SAMN05216206_0672</name>
</gene>
<evidence type="ECO:0000313" key="7">
    <source>
        <dbReference type="EMBL" id="SFH89662.1"/>
    </source>
</evidence>
<evidence type="ECO:0000259" key="5">
    <source>
        <dbReference type="PROSITE" id="PS51192"/>
    </source>
</evidence>
<evidence type="ECO:0000313" key="8">
    <source>
        <dbReference type="Proteomes" id="UP000243606"/>
    </source>
</evidence>
<dbReference type="Pfam" id="PF00176">
    <property type="entry name" value="SNF2-rel_dom"/>
    <property type="match status" value="1"/>
</dbReference>
<keyword evidence="2" id="KW-0547">Nucleotide-binding</keyword>
<keyword evidence="7" id="KW-0418">Kinase</keyword>
<dbReference type="GO" id="GO:0008270">
    <property type="term" value="F:zinc ion binding"/>
    <property type="evidence" value="ECO:0007669"/>
    <property type="project" value="UniProtKB-KW"/>
</dbReference>
<dbReference type="Pfam" id="PF00271">
    <property type="entry name" value="Helicase_C"/>
    <property type="match status" value="1"/>
</dbReference>
<keyword evidence="7" id="KW-0723">Serine/threonine-protein kinase</keyword>
<proteinExistence type="predicted"/>
<dbReference type="InterPro" id="IPR038718">
    <property type="entry name" value="SNF2-like_sf"/>
</dbReference>
<dbReference type="SUPFAM" id="SSF52540">
    <property type="entry name" value="P-loop containing nucleoside triphosphate hydrolases"/>
    <property type="match status" value="2"/>
</dbReference>
<dbReference type="InterPro" id="IPR014001">
    <property type="entry name" value="Helicase_ATP-bd"/>
</dbReference>
<evidence type="ECO:0000256" key="1">
    <source>
        <dbReference type="ARBA" id="ARBA00022801"/>
    </source>
</evidence>
<dbReference type="InterPro" id="IPR007527">
    <property type="entry name" value="Znf_SWIM"/>
</dbReference>
<evidence type="ECO:0000259" key="4">
    <source>
        <dbReference type="PROSITE" id="PS50966"/>
    </source>
</evidence>
<dbReference type="InterPro" id="IPR000330">
    <property type="entry name" value="SNF2_N"/>
</dbReference>
<dbReference type="GO" id="GO:0004674">
    <property type="term" value="F:protein serine/threonine kinase activity"/>
    <property type="evidence" value="ECO:0007669"/>
    <property type="project" value="UniProtKB-KW"/>
</dbReference>
<dbReference type="GO" id="GO:0005524">
    <property type="term" value="F:ATP binding"/>
    <property type="evidence" value="ECO:0007669"/>
    <property type="project" value="InterPro"/>
</dbReference>
<evidence type="ECO:0000256" key="3">
    <source>
        <dbReference type="PROSITE-ProRule" id="PRU00325"/>
    </source>
</evidence>
<dbReference type="EMBL" id="FOQL01000001">
    <property type="protein sequence ID" value="SFH89662.1"/>
    <property type="molecule type" value="Genomic_DNA"/>
</dbReference>
<dbReference type="Gene3D" id="3.40.50.10810">
    <property type="entry name" value="Tandem AAA-ATPase domain"/>
    <property type="match status" value="1"/>
</dbReference>
<protein>
    <submittedName>
        <fullName evidence="7">Non-specific serine/threonine protein kinase</fullName>
    </submittedName>
</protein>
<keyword evidence="3" id="KW-0862">Zinc</keyword>
<reference evidence="8" key="1">
    <citation type="submission" date="2016-10" db="EMBL/GenBank/DDBJ databases">
        <authorList>
            <person name="Varghese N."/>
            <person name="Submissions S."/>
        </authorList>
    </citation>
    <scope>NUCLEOTIDE SEQUENCE [LARGE SCALE GENOMIC DNA]</scope>
    <source>
        <strain evidence="8">LMG 24016</strain>
    </source>
</reference>
<dbReference type="PANTHER" id="PTHR10799">
    <property type="entry name" value="SNF2/RAD54 HELICASE FAMILY"/>
    <property type="match status" value="1"/>
</dbReference>
<dbReference type="CDD" id="cd18793">
    <property type="entry name" value="SF2_C_SNF"/>
    <property type="match status" value="1"/>
</dbReference>
<keyword evidence="7" id="KW-0808">Transferase</keyword>
<keyword evidence="3" id="KW-0479">Metal-binding</keyword>
<dbReference type="InterPro" id="IPR027417">
    <property type="entry name" value="P-loop_NTPase"/>
</dbReference>